<evidence type="ECO:0000313" key="1">
    <source>
        <dbReference type="EMBL" id="ETN97722.1"/>
    </source>
</evidence>
<keyword evidence="2" id="KW-1185">Reference proteome</keyword>
<organism evidence="1 2">
    <name type="scientific">Reticulomyxa filosa</name>
    <dbReference type="NCBI Taxonomy" id="46433"/>
    <lineage>
        <taxon>Eukaryota</taxon>
        <taxon>Sar</taxon>
        <taxon>Rhizaria</taxon>
        <taxon>Retaria</taxon>
        <taxon>Foraminifera</taxon>
        <taxon>Monothalamids</taxon>
        <taxon>Reticulomyxidae</taxon>
        <taxon>Reticulomyxa</taxon>
    </lineage>
</organism>
<reference evidence="1 2" key="1">
    <citation type="journal article" date="2013" name="Curr. Biol.">
        <title>The Genome of the Foraminiferan Reticulomyxa filosa.</title>
        <authorList>
            <person name="Glockner G."/>
            <person name="Hulsmann N."/>
            <person name="Schleicher M."/>
            <person name="Noegel A.A."/>
            <person name="Eichinger L."/>
            <person name="Gallinger C."/>
            <person name="Pawlowski J."/>
            <person name="Sierra R."/>
            <person name="Euteneuer U."/>
            <person name="Pillet L."/>
            <person name="Moustafa A."/>
            <person name="Platzer M."/>
            <person name="Groth M."/>
            <person name="Szafranski K."/>
            <person name="Schliwa M."/>
        </authorList>
    </citation>
    <scope>NUCLEOTIDE SEQUENCE [LARGE SCALE GENOMIC DNA]</scope>
</reference>
<name>X6L7F3_RETFI</name>
<proteinExistence type="predicted"/>
<dbReference type="EMBL" id="ASPP01048820">
    <property type="protein sequence ID" value="ETN97722.1"/>
    <property type="molecule type" value="Genomic_DNA"/>
</dbReference>
<comment type="caution">
    <text evidence="1">The sequence shown here is derived from an EMBL/GenBank/DDBJ whole genome shotgun (WGS) entry which is preliminary data.</text>
</comment>
<protein>
    <submittedName>
        <fullName evidence="1">Uncharacterized protein</fullName>
    </submittedName>
</protein>
<dbReference type="Proteomes" id="UP000023152">
    <property type="component" value="Unassembled WGS sequence"/>
</dbReference>
<accession>X6L7F3</accession>
<dbReference type="AlphaFoldDB" id="X6L7F3"/>
<sequence length="139" mass="16419">MYNTSNTMIHYQNMEASRTRQTRLQLQYLGLGVVDDKLYYRKEVPKHWDLQITIKNMASQLRPVADTLQQLLNVRQDHSILQERGILKLTKELMTMITDFENFAQLDEHNEDNIATKRHHELAPSHIFSNELVNSSYFV</sequence>
<gene>
    <name evidence="1" type="ORF">RFI_39804</name>
</gene>
<evidence type="ECO:0000313" key="2">
    <source>
        <dbReference type="Proteomes" id="UP000023152"/>
    </source>
</evidence>
<dbReference type="OrthoDB" id="418349at2759"/>